<gene>
    <name evidence="2" type="ORF">GCM10011322_27630</name>
</gene>
<organism evidence="2 3">
    <name type="scientific">Salinarimonas ramus</name>
    <dbReference type="NCBI Taxonomy" id="690164"/>
    <lineage>
        <taxon>Bacteria</taxon>
        <taxon>Pseudomonadati</taxon>
        <taxon>Pseudomonadota</taxon>
        <taxon>Alphaproteobacteria</taxon>
        <taxon>Hyphomicrobiales</taxon>
        <taxon>Salinarimonadaceae</taxon>
        <taxon>Salinarimonas</taxon>
    </lineage>
</organism>
<feature type="region of interest" description="Disordered" evidence="1">
    <location>
        <begin position="54"/>
        <end position="73"/>
    </location>
</feature>
<feature type="compositionally biased region" description="Basic and acidic residues" evidence="1">
    <location>
        <begin position="63"/>
        <end position="73"/>
    </location>
</feature>
<dbReference type="EMBL" id="BMMF01000008">
    <property type="protein sequence ID" value="GGK39008.1"/>
    <property type="molecule type" value="Genomic_DNA"/>
</dbReference>
<evidence type="ECO:0000313" key="2">
    <source>
        <dbReference type="EMBL" id="GGK39008.1"/>
    </source>
</evidence>
<dbReference type="Proteomes" id="UP000600449">
    <property type="component" value="Unassembled WGS sequence"/>
</dbReference>
<proteinExistence type="predicted"/>
<reference evidence="2 3" key="1">
    <citation type="journal article" date="2014" name="Int. J. Syst. Evol. Microbiol.">
        <title>Complete genome sequence of Corynebacterium casei LMG S-19264T (=DSM 44701T), isolated from a smear-ripened cheese.</title>
        <authorList>
            <consortium name="US DOE Joint Genome Institute (JGI-PGF)"/>
            <person name="Walter F."/>
            <person name="Albersmeier A."/>
            <person name="Kalinowski J."/>
            <person name="Ruckert C."/>
        </authorList>
    </citation>
    <scope>NUCLEOTIDE SEQUENCE [LARGE SCALE GENOMIC DNA]</scope>
    <source>
        <strain evidence="2 3">CGMCC 1.9161</strain>
    </source>
</reference>
<name>A0A917V5C8_9HYPH</name>
<evidence type="ECO:0000313" key="3">
    <source>
        <dbReference type="Proteomes" id="UP000600449"/>
    </source>
</evidence>
<sequence>MGETRSLRRQAPRADAVRIVRLSDYLRARPRPALPKDAPRGVILLFTGVMYERRAPDAGGARDAPDEPRRRRR</sequence>
<dbReference type="AlphaFoldDB" id="A0A917V5C8"/>
<protein>
    <submittedName>
        <fullName evidence="2">Uncharacterized protein</fullName>
    </submittedName>
</protein>
<comment type="caution">
    <text evidence="2">The sequence shown here is derived from an EMBL/GenBank/DDBJ whole genome shotgun (WGS) entry which is preliminary data.</text>
</comment>
<keyword evidence="3" id="KW-1185">Reference proteome</keyword>
<evidence type="ECO:0000256" key="1">
    <source>
        <dbReference type="SAM" id="MobiDB-lite"/>
    </source>
</evidence>
<accession>A0A917V5C8</accession>